<dbReference type="AlphaFoldDB" id="A4SGG5"/>
<accession>A4SGG5</accession>
<organism evidence="1">
    <name type="scientific">Chlorobium phaeovibrioides (strain DSM 265 / 1930)</name>
    <name type="common">Prosthecochloris vibrioformis (strain DSM 265)</name>
    <dbReference type="NCBI Taxonomy" id="290318"/>
    <lineage>
        <taxon>Bacteria</taxon>
        <taxon>Pseudomonadati</taxon>
        <taxon>Chlorobiota</taxon>
        <taxon>Chlorobiia</taxon>
        <taxon>Chlorobiales</taxon>
        <taxon>Chlorobiaceae</taxon>
        <taxon>Chlorobium/Pelodictyon group</taxon>
        <taxon>Chlorobium</taxon>
    </lineage>
</organism>
<dbReference type="EMBL" id="CP000607">
    <property type="protein sequence ID" value="ABP37574.1"/>
    <property type="molecule type" value="Genomic_DNA"/>
</dbReference>
<reference evidence="1" key="1">
    <citation type="submission" date="2007-03" db="EMBL/GenBank/DDBJ databases">
        <title>Complete sequence of Prosthecochloris vibrioformis DSM 265.</title>
        <authorList>
            <consortium name="US DOE Joint Genome Institute"/>
            <person name="Copeland A."/>
            <person name="Lucas S."/>
            <person name="Lapidus A."/>
            <person name="Barry K."/>
            <person name="Detter J.C."/>
            <person name="Glavina del Rio T."/>
            <person name="Hammon N."/>
            <person name="Israni S."/>
            <person name="Pitluck S."/>
            <person name="Schmutz J."/>
            <person name="Larimer F."/>
            <person name="Land M."/>
            <person name="Hauser L."/>
            <person name="Mikhailova N."/>
            <person name="Li T."/>
            <person name="Overmann J."/>
            <person name="Schuster S.C."/>
            <person name="Bryant D.A."/>
            <person name="Richardson P."/>
        </authorList>
    </citation>
    <scope>NUCLEOTIDE SEQUENCE [LARGE SCALE GENOMIC DNA]</scope>
    <source>
        <strain evidence="1">DSM 265</strain>
    </source>
</reference>
<gene>
    <name evidence="1" type="ordered locus">Cvib_1564</name>
</gene>
<dbReference type="STRING" id="290318.Cvib_1564"/>
<proteinExistence type="predicted"/>
<evidence type="ECO:0000313" key="1">
    <source>
        <dbReference type="EMBL" id="ABP37574.1"/>
    </source>
</evidence>
<sequence>MKFLYSKCMVKFFLFLVVLWLLGRLLMRVLRGAFVSFLQGTSEGRGPLGGRKPPDGVEEADFEVLDSRLADKDEERPKSV</sequence>
<protein>
    <submittedName>
        <fullName evidence="1">Uncharacterized protein</fullName>
    </submittedName>
</protein>
<name>A4SGG5_CHLPM</name>
<dbReference type="HOGENOM" id="CLU_2586945_0_0_10"/>
<dbReference type="KEGG" id="pvi:Cvib_1564"/>